<keyword evidence="4" id="KW-0732">Signal</keyword>
<proteinExistence type="inferred from homology"/>
<dbReference type="Pfam" id="PF06083">
    <property type="entry name" value="IL17"/>
    <property type="match status" value="1"/>
</dbReference>
<evidence type="ECO:0000256" key="4">
    <source>
        <dbReference type="ARBA" id="ARBA00022729"/>
    </source>
</evidence>
<feature type="non-terminal residue" evidence="5">
    <location>
        <position position="1"/>
    </location>
</feature>
<name>A0A7D9HVT5_PARCT</name>
<organism evidence="5 6">
    <name type="scientific">Paramuricea clavata</name>
    <name type="common">Red gorgonian</name>
    <name type="synonym">Violescent sea-whip</name>
    <dbReference type="NCBI Taxonomy" id="317549"/>
    <lineage>
        <taxon>Eukaryota</taxon>
        <taxon>Metazoa</taxon>
        <taxon>Cnidaria</taxon>
        <taxon>Anthozoa</taxon>
        <taxon>Octocorallia</taxon>
        <taxon>Malacalcyonacea</taxon>
        <taxon>Plexauridae</taxon>
        <taxon>Paramuricea</taxon>
    </lineage>
</organism>
<dbReference type="GO" id="GO:0005576">
    <property type="term" value="C:extracellular region"/>
    <property type="evidence" value="ECO:0007669"/>
    <property type="project" value="UniProtKB-SubCell"/>
</dbReference>
<dbReference type="InterPro" id="IPR029034">
    <property type="entry name" value="Cystine-knot_cytokine"/>
</dbReference>
<comment type="similarity">
    <text evidence="2">Belongs to the IL-17 family.</text>
</comment>
<dbReference type="Gene3D" id="2.10.90.10">
    <property type="entry name" value="Cystine-knot cytokines"/>
    <property type="match status" value="1"/>
</dbReference>
<sequence>FITTILLFLNGWQLPTEAQSKCNRTQTERAPTVQILRKRYDLFKKFQGSPTRPKNPTGDTNNRTCPWTYVLDTDQNRLPQKIPTAICSQCSFDCTAREYWHMALKKKCDKKTGEFVWVKTQ</sequence>
<dbReference type="OrthoDB" id="6093654at2759"/>
<evidence type="ECO:0000313" key="5">
    <source>
        <dbReference type="EMBL" id="CAB3994540.1"/>
    </source>
</evidence>
<evidence type="ECO:0000256" key="2">
    <source>
        <dbReference type="ARBA" id="ARBA00007236"/>
    </source>
</evidence>
<evidence type="ECO:0000256" key="3">
    <source>
        <dbReference type="ARBA" id="ARBA00022525"/>
    </source>
</evidence>
<feature type="non-terminal residue" evidence="5">
    <location>
        <position position="121"/>
    </location>
</feature>
<keyword evidence="6" id="KW-1185">Reference proteome</keyword>
<accession>A0A7D9HVT5</accession>
<dbReference type="AlphaFoldDB" id="A0A7D9HVT5"/>
<dbReference type="EMBL" id="CACRXK020002485">
    <property type="protein sequence ID" value="CAB3994540.1"/>
    <property type="molecule type" value="Genomic_DNA"/>
</dbReference>
<keyword evidence="3" id="KW-0964">Secreted</keyword>
<evidence type="ECO:0000313" key="6">
    <source>
        <dbReference type="Proteomes" id="UP001152795"/>
    </source>
</evidence>
<evidence type="ECO:0000256" key="1">
    <source>
        <dbReference type="ARBA" id="ARBA00004613"/>
    </source>
</evidence>
<comment type="caution">
    <text evidence="5">The sequence shown here is derived from an EMBL/GenBank/DDBJ whole genome shotgun (WGS) entry which is preliminary data.</text>
</comment>
<dbReference type="GO" id="GO:0005125">
    <property type="term" value="F:cytokine activity"/>
    <property type="evidence" value="ECO:0007669"/>
    <property type="project" value="InterPro"/>
</dbReference>
<dbReference type="InterPro" id="IPR010345">
    <property type="entry name" value="IL-17_fam"/>
</dbReference>
<comment type="subcellular location">
    <subcellularLocation>
        <location evidence="1">Secreted</location>
    </subcellularLocation>
</comment>
<protein>
    <submittedName>
        <fullName evidence="5">Uncharacterized protein LOC113669535</fullName>
    </submittedName>
</protein>
<reference evidence="5" key="1">
    <citation type="submission" date="2020-04" db="EMBL/GenBank/DDBJ databases">
        <authorList>
            <person name="Alioto T."/>
            <person name="Alioto T."/>
            <person name="Gomez Garrido J."/>
        </authorList>
    </citation>
    <scope>NUCLEOTIDE SEQUENCE</scope>
    <source>
        <strain evidence="5">A484AB</strain>
    </source>
</reference>
<gene>
    <name evidence="5" type="ORF">PACLA_8A070077</name>
</gene>
<dbReference type="SUPFAM" id="SSF57501">
    <property type="entry name" value="Cystine-knot cytokines"/>
    <property type="match status" value="1"/>
</dbReference>
<dbReference type="Proteomes" id="UP001152795">
    <property type="component" value="Unassembled WGS sequence"/>
</dbReference>